<keyword evidence="2" id="KW-1185">Reference proteome</keyword>
<gene>
    <name evidence="1" type="ORF">K7432_009007</name>
</gene>
<dbReference type="EMBL" id="JASJQH010000531">
    <property type="protein sequence ID" value="KAK9763919.1"/>
    <property type="molecule type" value="Genomic_DNA"/>
</dbReference>
<protein>
    <submittedName>
        <fullName evidence="1">Uncharacterized protein</fullName>
    </submittedName>
</protein>
<name>A0ABR2WR04_9FUNG</name>
<organism evidence="1 2">
    <name type="scientific">Basidiobolus ranarum</name>
    <dbReference type="NCBI Taxonomy" id="34480"/>
    <lineage>
        <taxon>Eukaryota</taxon>
        <taxon>Fungi</taxon>
        <taxon>Fungi incertae sedis</taxon>
        <taxon>Zoopagomycota</taxon>
        <taxon>Entomophthoromycotina</taxon>
        <taxon>Basidiobolomycetes</taxon>
        <taxon>Basidiobolales</taxon>
        <taxon>Basidiobolaceae</taxon>
        <taxon>Basidiobolus</taxon>
    </lineage>
</organism>
<evidence type="ECO:0000313" key="1">
    <source>
        <dbReference type="EMBL" id="KAK9763919.1"/>
    </source>
</evidence>
<sequence>MKISTEISACFSVASVLIPTTQSFPTNSEDLSTSMLPVDKLSTNLFPSFALTTVKAENLESEQIIPAADSQMNLTQITTPVNNPIPPQAPPRKIRYYGCVIL</sequence>
<accession>A0ABR2WR04</accession>
<comment type="caution">
    <text evidence="1">The sequence shown here is derived from an EMBL/GenBank/DDBJ whole genome shotgun (WGS) entry which is preliminary data.</text>
</comment>
<evidence type="ECO:0000313" key="2">
    <source>
        <dbReference type="Proteomes" id="UP001479436"/>
    </source>
</evidence>
<proteinExistence type="predicted"/>
<reference evidence="1 2" key="1">
    <citation type="submission" date="2023-04" db="EMBL/GenBank/DDBJ databases">
        <title>Genome of Basidiobolus ranarum AG-B5.</title>
        <authorList>
            <person name="Stajich J.E."/>
            <person name="Carter-House D."/>
            <person name="Gryganskyi A."/>
        </authorList>
    </citation>
    <scope>NUCLEOTIDE SEQUENCE [LARGE SCALE GENOMIC DNA]</scope>
    <source>
        <strain evidence="1 2">AG-B5</strain>
    </source>
</reference>
<dbReference type="Proteomes" id="UP001479436">
    <property type="component" value="Unassembled WGS sequence"/>
</dbReference>